<dbReference type="PANTHER" id="PTHR35534:SF1">
    <property type="entry name" value="LARGE RIBOSOMAL SUBUNIT PROTEIN BL32"/>
    <property type="match status" value="1"/>
</dbReference>
<protein>
    <recommendedName>
        <fullName evidence="4 5">Large ribosomal subunit protein bL32</fullName>
    </recommendedName>
</protein>
<comment type="similarity">
    <text evidence="1 5">Belongs to the bacterial ribosomal protein bL32 family.</text>
</comment>
<reference evidence="7 8" key="1">
    <citation type="journal article" date="2011" name="Stand. Genomic Sci.">
        <title>Complete genome sequence of the acetate-degrading sulfate reducer Desulfobacca acetoxidans type strain (ASRB2).</title>
        <authorList>
            <person name="Goker M."/>
            <person name="Teshima H."/>
            <person name="Lapidus A."/>
            <person name="Nolan M."/>
            <person name="Lucas S."/>
            <person name="Hammon N."/>
            <person name="Deshpande S."/>
            <person name="Cheng J.F."/>
            <person name="Tapia R."/>
            <person name="Han C."/>
            <person name="Goodwin L."/>
            <person name="Pitluck S."/>
            <person name="Huntemann M."/>
            <person name="Liolios K."/>
            <person name="Ivanova N."/>
            <person name="Pagani I."/>
            <person name="Mavromatis K."/>
            <person name="Ovchinikova G."/>
            <person name="Pati A."/>
            <person name="Chen A."/>
            <person name="Palaniappan K."/>
            <person name="Land M."/>
            <person name="Hauser L."/>
            <person name="Brambilla E.M."/>
            <person name="Rohde M."/>
            <person name="Spring S."/>
            <person name="Detter J.C."/>
            <person name="Woyke T."/>
            <person name="Bristow J."/>
            <person name="Eisen J.A."/>
            <person name="Markowitz V."/>
            <person name="Hugenholtz P."/>
            <person name="Kyrpides N.C."/>
            <person name="Klenk H.P."/>
        </authorList>
    </citation>
    <scope>NUCLEOTIDE SEQUENCE [LARGE SCALE GENOMIC DNA]</scope>
    <source>
        <strain evidence="8">ATCC 700848 / DSM 11109 / ASRB2</strain>
    </source>
</reference>
<keyword evidence="8" id="KW-1185">Reference proteome</keyword>
<evidence type="ECO:0000256" key="5">
    <source>
        <dbReference type="HAMAP-Rule" id="MF_00340"/>
    </source>
</evidence>
<evidence type="ECO:0000313" key="7">
    <source>
        <dbReference type="EMBL" id="AEB08433.1"/>
    </source>
</evidence>
<dbReference type="EMBL" id="CP002629">
    <property type="protein sequence ID" value="AEB08433.1"/>
    <property type="molecule type" value="Genomic_DNA"/>
</dbReference>
<dbReference type="GO" id="GO:0003735">
    <property type="term" value="F:structural constituent of ribosome"/>
    <property type="evidence" value="ECO:0007669"/>
    <property type="project" value="InterPro"/>
</dbReference>
<dbReference type="GO" id="GO:0015934">
    <property type="term" value="C:large ribosomal subunit"/>
    <property type="evidence" value="ECO:0007669"/>
    <property type="project" value="InterPro"/>
</dbReference>
<dbReference type="RefSeq" id="WP_013705546.1">
    <property type="nucleotide sequence ID" value="NC_015388.1"/>
</dbReference>
<dbReference type="Gene3D" id="1.20.5.640">
    <property type="entry name" value="Single helix bin"/>
    <property type="match status" value="1"/>
</dbReference>
<dbReference type="KEGG" id="dao:Desac_0547"/>
<dbReference type="PANTHER" id="PTHR35534">
    <property type="entry name" value="50S RIBOSOMAL PROTEIN L32"/>
    <property type="match status" value="1"/>
</dbReference>
<evidence type="ECO:0000256" key="6">
    <source>
        <dbReference type="SAM" id="MobiDB-lite"/>
    </source>
</evidence>
<sequence>MALPKHRTSKSKRNMRRSHDHLTLPQVAVCPQCGEPRLPHHACPHCGVYKGRLVIPKSEE</sequence>
<evidence type="ECO:0000313" key="8">
    <source>
        <dbReference type="Proteomes" id="UP000000483"/>
    </source>
</evidence>
<feature type="region of interest" description="Disordered" evidence="6">
    <location>
        <begin position="1"/>
        <end position="21"/>
    </location>
</feature>
<feature type="compositionally biased region" description="Basic residues" evidence="6">
    <location>
        <begin position="1"/>
        <end position="19"/>
    </location>
</feature>
<dbReference type="HOGENOM" id="CLU_129084_1_3_7"/>
<keyword evidence="2 5" id="KW-0689">Ribosomal protein</keyword>
<evidence type="ECO:0000256" key="4">
    <source>
        <dbReference type="ARBA" id="ARBA00035178"/>
    </source>
</evidence>
<evidence type="ECO:0000256" key="1">
    <source>
        <dbReference type="ARBA" id="ARBA00008560"/>
    </source>
</evidence>
<evidence type="ECO:0000256" key="3">
    <source>
        <dbReference type="ARBA" id="ARBA00023274"/>
    </source>
</evidence>
<dbReference type="HAMAP" id="MF_00340">
    <property type="entry name" value="Ribosomal_bL32"/>
    <property type="match status" value="1"/>
</dbReference>
<dbReference type="InterPro" id="IPR044957">
    <property type="entry name" value="Ribosomal_bL32_bact"/>
</dbReference>
<dbReference type="Pfam" id="PF01783">
    <property type="entry name" value="Ribosomal_L32p"/>
    <property type="match status" value="1"/>
</dbReference>
<accession>F2NG20</accession>
<dbReference type="InterPro" id="IPR002677">
    <property type="entry name" value="Ribosomal_bL32"/>
</dbReference>
<keyword evidence="3 5" id="KW-0687">Ribonucleoprotein</keyword>
<dbReference type="SUPFAM" id="SSF57829">
    <property type="entry name" value="Zn-binding ribosomal proteins"/>
    <property type="match status" value="1"/>
</dbReference>
<organism evidence="7 8">
    <name type="scientific">Desulfobacca acetoxidans (strain ATCC 700848 / DSM 11109 / ASRB2)</name>
    <dbReference type="NCBI Taxonomy" id="880072"/>
    <lineage>
        <taxon>Bacteria</taxon>
        <taxon>Pseudomonadati</taxon>
        <taxon>Thermodesulfobacteriota</taxon>
        <taxon>Desulfobaccia</taxon>
        <taxon>Desulfobaccales</taxon>
        <taxon>Desulfobaccaceae</taxon>
        <taxon>Desulfobacca</taxon>
    </lineage>
</organism>
<dbReference type="AlphaFoldDB" id="F2NG20"/>
<dbReference type="GO" id="GO:0006412">
    <property type="term" value="P:translation"/>
    <property type="evidence" value="ECO:0007669"/>
    <property type="project" value="UniProtKB-UniRule"/>
</dbReference>
<name>F2NG20_DESAR</name>
<dbReference type="Proteomes" id="UP000000483">
    <property type="component" value="Chromosome"/>
</dbReference>
<evidence type="ECO:0000256" key="2">
    <source>
        <dbReference type="ARBA" id="ARBA00022980"/>
    </source>
</evidence>
<gene>
    <name evidence="5" type="primary">rpmF</name>
    <name evidence="7" type="ordered locus">Desac_0547</name>
</gene>
<reference evidence="8" key="2">
    <citation type="submission" date="2011-03" db="EMBL/GenBank/DDBJ databases">
        <title>The complete genome of Desulfobacca acetoxidans DSM 11109.</title>
        <authorList>
            <consortium name="US DOE Joint Genome Institute (JGI-PGF)"/>
            <person name="Lucas S."/>
            <person name="Copeland A."/>
            <person name="Lapidus A."/>
            <person name="Bruce D."/>
            <person name="Goodwin L."/>
            <person name="Pitluck S."/>
            <person name="Peters L."/>
            <person name="Kyrpides N."/>
            <person name="Mavromatis K."/>
            <person name="Ivanova N."/>
            <person name="Ovchinnikova G."/>
            <person name="Teshima H."/>
            <person name="Detter J.C."/>
            <person name="Han C."/>
            <person name="Land M."/>
            <person name="Hauser L."/>
            <person name="Markowitz V."/>
            <person name="Cheng J.-F."/>
            <person name="Hugenholtz P."/>
            <person name="Woyke T."/>
            <person name="Wu D."/>
            <person name="Spring S."/>
            <person name="Schueler E."/>
            <person name="Brambilla E."/>
            <person name="Klenk H.-P."/>
            <person name="Eisen J.A."/>
        </authorList>
    </citation>
    <scope>NUCLEOTIDE SEQUENCE [LARGE SCALE GENOMIC DNA]</scope>
    <source>
        <strain evidence="8">ATCC 700848 / DSM 11109 / ASRB2</strain>
    </source>
</reference>
<dbReference type="eggNOG" id="COG0333">
    <property type="taxonomic scope" value="Bacteria"/>
</dbReference>
<dbReference type="NCBIfam" id="TIGR01031">
    <property type="entry name" value="rpmF_bact"/>
    <property type="match status" value="1"/>
</dbReference>
<dbReference type="STRING" id="880072.Desac_0547"/>
<proteinExistence type="inferred from homology"/>
<dbReference type="InterPro" id="IPR011332">
    <property type="entry name" value="Ribosomal_zn-bd"/>
</dbReference>
<dbReference type="OrthoDB" id="9801927at2"/>